<dbReference type="PANTHER" id="PTHR12378">
    <property type="entry name" value="DESUMOYLATING ISOPEPTIDASE"/>
    <property type="match status" value="1"/>
</dbReference>
<dbReference type="Proteomes" id="UP001152797">
    <property type="component" value="Unassembled WGS sequence"/>
</dbReference>
<feature type="domain" description="PPPDE" evidence="5">
    <location>
        <begin position="76"/>
        <end position="214"/>
    </location>
</feature>
<evidence type="ECO:0000313" key="7">
    <source>
        <dbReference type="EMBL" id="CAL4777224.1"/>
    </source>
</evidence>
<reference evidence="6" key="1">
    <citation type="submission" date="2022-10" db="EMBL/GenBank/DDBJ databases">
        <authorList>
            <person name="Chen Y."/>
            <person name="Dougan E. K."/>
            <person name="Chan C."/>
            <person name="Rhodes N."/>
            <person name="Thang M."/>
        </authorList>
    </citation>
    <scope>NUCLEOTIDE SEQUENCE</scope>
</reference>
<keyword evidence="2" id="KW-0645">Protease</keyword>
<evidence type="ECO:0000313" key="8">
    <source>
        <dbReference type="Proteomes" id="UP001152797"/>
    </source>
</evidence>
<dbReference type="SMART" id="SM01179">
    <property type="entry name" value="DUF862"/>
    <property type="match status" value="1"/>
</dbReference>
<keyword evidence="3" id="KW-0378">Hydrolase</keyword>
<dbReference type="EMBL" id="CAMXCT020001419">
    <property type="protein sequence ID" value="CAL1143287.1"/>
    <property type="molecule type" value="Genomic_DNA"/>
</dbReference>
<comment type="caution">
    <text evidence="6">The sequence shown here is derived from an EMBL/GenBank/DDBJ whole genome shotgun (WGS) entry which is preliminary data.</text>
</comment>
<evidence type="ECO:0000313" key="6">
    <source>
        <dbReference type="EMBL" id="CAI3989912.1"/>
    </source>
</evidence>
<proteinExistence type="inferred from homology"/>
<feature type="compositionally biased region" description="Acidic residues" evidence="4">
    <location>
        <begin position="13"/>
        <end position="25"/>
    </location>
</feature>
<dbReference type="Pfam" id="PF05903">
    <property type="entry name" value="Peptidase_C97"/>
    <property type="match status" value="1"/>
</dbReference>
<dbReference type="Gene3D" id="3.90.1720.30">
    <property type="entry name" value="PPPDE domains"/>
    <property type="match status" value="1"/>
</dbReference>
<feature type="region of interest" description="Disordered" evidence="4">
    <location>
        <begin position="1"/>
        <end position="50"/>
    </location>
</feature>
<organism evidence="6">
    <name type="scientific">Cladocopium goreaui</name>
    <dbReference type="NCBI Taxonomy" id="2562237"/>
    <lineage>
        <taxon>Eukaryota</taxon>
        <taxon>Sar</taxon>
        <taxon>Alveolata</taxon>
        <taxon>Dinophyceae</taxon>
        <taxon>Suessiales</taxon>
        <taxon>Symbiodiniaceae</taxon>
        <taxon>Cladocopium</taxon>
    </lineage>
</organism>
<protein>
    <submittedName>
        <fullName evidence="7">Deubiquitinase DESI2 (Desumoylating isopeptidas e 2) (DeSI-2) (PPPDE peptidase domain-containing protein 1) (Palmitoyl protein thioesterase DESI2) (Protein FAM152A ) (S-depalmitoylase DESI2)</fullName>
    </submittedName>
</protein>
<feature type="non-terminal residue" evidence="6">
    <location>
        <position position="300"/>
    </location>
</feature>
<sequence length="300" mass="32461">MLAPLAAVRQPETEVEDVPLDDDSASEGNSPPRAAPASAPQPESSEAPQRVWASKGITGLLENVGGRRVEEQVQHNTVLLNVYDVSDSDVIQRVNRIFTADDNVLAGGVFHAGVEVYGKEWCYGATVPGRSGVGAVKPRLHPQHRYRATVHMGNTEKSPEEVNRILVCMASEWPGSEYDLIHHNCLTFCNVLLGELGLRRIPGWVDRAARAASQVDNVVKAVRSISADEVSSQAEETLQTLRRDSLAALEAAKGGTQKFLERAQEQAQQPLSEVSEIGAKATELAGRAQEQLQSVGASLW</sequence>
<evidence type="ECO:0000256" key="2">
    <source>
        <dbReference type="ARBA" id="ARBA00022670"/>
    </source>
</evidence>
<feature type="compositionally biased region" description="Low complexity" evidence="4">
    <location>
        <begin position="30"/>
        <end position="49"/>
    </location>
</feature>
<reference evidence="7 8" key="2">
    <citation type="submission" date="2024-05" db="EMBL/GenBank/DDBJ databases">
        <authorList>
            <person name="Chen Y."/>
            <person name="Shah S."/>
            <person name="Dougan E. K."/>
            <person name="Thang M."/>
            <person name="Chan C."/>
        </authorList>
    </citation>
    <scope>NUCLEOTIDE SEQUENCE [LARGE SCALE GENOMIC DNA]</scope>
</reference>
<dbReference type="InterPro" id="IPR008580">
    <property type="entry name" value="PPPDE_dom"/>
</dbReference>
<dbReference type="GO" id="GO:0016579">
    <property type="term" value="P:protein deubiquitination"/>
    <property type="evidence" value="ECO:0007669"/>
    <property type="project" value="TreeGrafter"/>
</dbReference>
<dbReference type="PROSITE" id="PS51858">
    <property type="entry name" value="PPPDE"/>
    <property type="match status" value="1"/>
</dbReference>
<dbReference type="GO" id="GO:0101005">
    <property type="term" value="F:deubiquitinase activity"/>
    <property type="evidence" value="ECO:0007669"/>
    <property type="project" value="TreeGrafter"/>
</dbReference>
<keyword evidence="8" id="KW-1185">Reference proteome</keyword>
<dbReference type="EMBL" id="CAMXCT010001419">
    <property type="protein sequence ID" value="CAI3989912.1"/>
    <property type="molecule type" value="Genomic_DNA"/>
</dbReference>
<dbReference type="GO" id="GO:0006508">
    <property type="term" value="P:proteolysis"/>
    <property type="evidence" value="ECO:0007669"/>
    <property type="project" value="UniProtKB-KW"/>
</dbReference>
<dbReference type="PANTHER" id="PTHR12378:SF9">
    <property type="entry name" value="OS06G0107000 PROTEIN"/>
    <property type="match status" value="1"/>
</dbReference>
<gene>
    <name evidence="6" type="ORF">C1SCF055_LOCUS16941</name>
</gene>
<dbReference type="EMBL" id="CAMXCT030001419">
    <property type="protein sequence ID" value="CAL4777224.1"/>
    <property type="molecule type" value="Genomic_DNA"/>
</dbReference>
<comment type="similarity">
    <text evidence="1">Belongs to the DeSI family.</text>
</comment>
<evidence type="ECO:0000259" key="5">
    <source>
        <dbReference type="PROSITE" id="PS51858"/>
    </source>
</evidence>
<evidence type="ECO:0000256" key="4">
    <source>
        <dbReference type="SAM" id="MobiDB-lite"/>
    </source>
</evidence>
<name>A0A9P1CCY1_9DINO</name>
<evidence type="ECO:0000256" key="3">
    <source>
        <dbReference type="ARBA" id="ARBA00022801"/>
    </source>
</evidence>
<evidence type="ECO:0000256" key="1">
    <source>
        <dbReference type="ARBA" id="ARBA00008140"/>
    </source>
</evidence>
<dbReference type="InterPro" id="IPR042266">
    <property type="entry name" value="PPPDE_sf"/>
</dbReference>
<dbReference type="OrthoDB" id="412286at2759"/>
<accession>A0A9P1CCY1</accession>
<dbReference type="AlphaFoldDB" id="A0A9P1CCY1"/>